<dbReference type="OrthoDB" id="782808at2759"/>
<keyword evidence="1" id="KW-1133">Transmembrane helix</keyword>
<reference evidence="2" key="1">
    <citation type="submission" date="2017-07" db="EMBL/GenBank/DDBJ databases">
        <title>Taro Niue Genome Assembly and Annotation.</title>
        <authorList>
            <person name="Atibalentja N."/>
            <person name="Keating K."/>
            <person name="Fields C.J."/>
        </authorList>
    </citation>
    <scope>NUCLEOTIDE SEQUENCE</scope>
    <source>
        <strain evidence="2">Niue_2</strain>
        <tissue evidence="2">Leaf</tissue>
    </source>
</reference>
<keyword evidence="3" id="KW-1185">Reference proteome</keyword>
<evidence type="ECO:0000313" key="3">
    <source>
        <dbReference type="Proteomes" id="UP000652761"/>
    </source>
</evidence>
<evidence type="ECO:0000313" key="2">
    <source>
        <dbReference type="EMBL" id="MQM14078.1"/>
    </source>
</evidence>
<dbReference type="EMBL" id="NMUH01005949">
    <property type="protein sequence ID" value="MQM14078.1"/>
    <property type="molecule type" value="Genomic_DNA"/>
</dbReference>
<name>A0A843X388_COLES</name>
<protein>
    <submittedName>
        <fullName evidence="2">Uncharacterized protein</fullName>
    </submittedName>
</protein>
<organism evidence="2 3">
    <name type="scientific">Colocasia esculenta</name>
    <name type="common">Wild taro</name>
    <name type="synonym">Arum esculentum</name>
    <dbReference type="NCBI Taxonomy" id="4460"/>
    <lineage>
        <taxon>Eukaryota</taxon>
        <taxon>Viridiplantae</taxon>
        <taxon>Streptophyta</taxon>
        <taxon>Embryophyta</taxon>
        <taxon>Tracheophyta</taxon>
        <taxon>Spermatophyta</taxon>
        <taxon>Magnoliopsida</taxon>
        <taxon>Liliopsida</taxon>
        <taxon>Araceae</taxon>
        <taxon>Aroideae</taxon>
        <taxon>Colocasieae</taxon>
        <taxon>Colocasia</taxon>
    </lineage>
</organism>
<keyword evidence="1" id="KW-0472">Membrane</keyword>
<proteinExistence type="predicted"/>
<keyword evidence="1" id="KW-0812">Transmembrane</keyword>
<gene>
    <name evidence="2" type="ORF">Taro_047006</name>
</gene>
<feature type="transmembrane region" description="Helical" evidence="1">
    <location>
        <begin position="108"/>
        <end position="127"/>
    </location>
</feature>
<dbReference type="PANTHER" id="PTHR35280:SF1">
    <property type="entry name" value="F17L21.9"/>
    <property type="match status" value="1"/>
</dbReference>
<dbReference type="AlphaFoldDB" id="A0A843X388"/>
<accession>A0A843X388</accession>
<comment type="caution">
    <text evidence="2">The sequence shown here is derived from an EMBL/GenBank/DDBJ whole genome shotgun (WGS) entry which is preliminary data.</text>
</comment>
<dbReference type="Proteomes" id="UP000652761">
    <property type="component" value="Unassembled WGS sequence"/>
</dbReference>
<sequence>MDLVCEACRSWGAALERIWRWGVRSGGVLRPVQSTWTRMVRLGGLELAIWRPGCEAGLGRDGGGPGLLAWPDLGEKLLLIWHLHINRCEDLGADEIAKEIRNVKRQNNITHGLLYVMIILTAIWQLSSY</sequence>
<evidence type="ECO:0000256" key="1">
    <source>
        <dbReference type="SAM" id="Phobius"/>
    </source>
</evidence>
<dbReference type="PANTHER" id="PTHR35280">
    <property type="entry name" value="F17L21.9"/>
    <property type="match status" value="1"/>
</dbReference>